<protein>
    <submittedName>
        <fullName evidence="2">Uncharacterized protein</fullName>
    </submittedName>
</protein>
<feature type="region of interest" description="Disordered" evidence="1">
    <location>
        <begin position="63"/>
        <end position="96"/>
    </location>
</feature>
<name>A0AAU8QFC3_CORPS</name>
<evidence type="ECO:0000256" key="1">
    <source>
        <dbReference type="SAM" id="MobiDB-lite"/>
    </source>
</evidence>
<evidence type="ECO:0000313" key="3">
    <source>
        <dbReference type="Proteomes" id="UP000006465"/>
    </source>
</evidence>
<dbReference type="EMBL" id="CP003540">
    <property type="protein sequence ID" value="AFK17303.2"/>
    <property type="molecule type" value="Genomic_DNA"/>
</dbReference>
<dbReference type="Proteomes" id="UP000006465">
    <property type="component" value="Chromosome"/>
</dbReference>
<sequence>MQADLEAARKAEETARAEIAKRDLDEERSKLAAEFKLPAAMAGRIAGATPEEMREDAKALAEAIGPHTGPADKSAGRGSTNASPFDLNADIAAHYN</sequence>
<organism evidence="2 3">
    <name type="scientific">Corynebacterium pseudotuberculosis 258</name>
    <dbReference type="NCBI Taxonomy" id="1168865"/>
    <lineage>
        <taxon>Bacteria</taxon>
        <taxon>Bacillati</taxon>
        <taxon>Actinomycetota</taxon>
        <taxon>Actinomycetes</taxon>
        <taxon>Mycobacteriales</taxon>
        <taxon>Corynebacteriaceae</taxon>
        <taxon>Corynebacterium</taxon>
    </lineage>
</organism>
<accession>A0AAU8QFC3</accession>
<gene>
    <name evidence="2" type="ORF">CP258_08610</name>
</gene>
<dbReference type="KEGG" id="coe:CP258_08610"/>
<dbReference type="AlphaFoldDB" id="A0AAU8QFC3"/>
<reference evidence="2 3" key="1">
    <citation type="journal article" date="2013" name="J. Biotechnol.">
        <title>Genome sequence of Corynebacterium pseudotuberculosis biovar equi strain 258 and prediction of antigenic targets to improve biotechnological vaccine production.</title>
        <authorList>
            <person name="Soares S.C."/>
            <person name="Trost E."/>
            <person name="Ramos R.T."/>
            <person name="Carneiro A.R."/>
            <person name="Santos A.R."/>
            <person name="Pinto A.C."/>
            <person name="Barbosa E."/>
            <person name="Aburjaile F."/>
            <person name="Ali A."/>
            <person name="Diniz C.A."/>
            <person name="Hassan S.S."/>
            <person name="Fiaux K."/>
            <person name="Guimaraes L.C."/>
            <person name="Bakhtiar S.M."/>
            <person name="Pereira U."/>
            <person name="Almeida S.S."/>
            <person name="Abreu V.A."/>
            <person name="Rocha F.S."/>
            <person name="Dorella F.A."/>
            <person name="Miyoshi A."/>
            <person name="Silva A."/>
            <person name="Azevedo V."/>
            <person name="Tauch A."/>
        </authorList>
    </citation>
    <scope>NUCLEOTIDE SEQUENCE [LARGE SCALE GENOMIC DNA]</scope>
    <source>
        <strain evidence="2 3">258</strain>
    </source>
</reference>
<proteinExistence type="predicted"/>
<evidence type="ECO:0000313" key="2">
    <source>
        <dbReference type="EMBL" id="AFK17303.2"/>
    </source>
</evidence>